<dbReference type="EMBL" id="JAUSUB010000034">
    <property type="protein sequence ID" value="MDQ0273133.1"/>
    <property type="molecule type" value="Genomic_DNA"/>
</dbReference>
<dbReference type="Gene3D" id="3.40.630.10">
    <property type="entry name" value="Zn peptidases"/>
    <property type="match status" value="1"/>
</dbReference>
<proteinExistence type="predicted"/>
<evidence type="ECO:0000313" key="1">
    <source>
        <dbReference type="EMBL" id="MDQ0273133.1"/>
    </source>
</evidence>
<name>A0ABU0APB5_9BACI</name>
<dbReference type="Proteomes" id="UP001238088">
    <property type="component" value="Unassembled WGS sequence"/>
</dbReference>
<dbReference type="InterPro" id="IPR050072">
    <property type="entry name" value="Peptidase_M20A"/>
</dbReference>
<evidence type="ECO:0000313" key="2">
    <source>
        <dbReference type="Proteomes" id="UP001238088"/>
    </source>
</evidence>
<accession>A0ABU0APB5</accession>
<dbReference type="PANTHER" id="PTHR43808:SF27">
    <property type="entry name" value="PROTEIN ROCB"/>
    <property type="match status" value="1"/>
</dbReference>
<gene>
    <name evidence="1" type="ORF">J2S17_005054</name>
</gene>
<dbReference type="RefSeq" id="WP_307478851.1">
    <property type="nucleotide sequence ID" value="NZ_JAUSUB010000034.1"/>
</dbReference>
<keyword evidence="2" id="KW-1185">Reference proteome</keyword>
<comment type="caution">
    <text evidence="1">The sequence shown here is derived from an EMBL/GenBank/DDBJ whole genome shotgun (WGS) entry which is preliminary data.</text>
</comment>
<dbReference type="PIRSF" id="PIRSF010386">
    <property type="entry name" value="RocB"/>
    <property type="match status" value="1"/>
</dbReference>
<dbReference type="InterPro" id="IPR002933">
    <property type="entry name" value="Peptidase_M20"/>
</dbReference>
<protein>
    <submittedName>
        <fullName evidence="1">Arginine utilization protein RocB</fullName>
    </submittedName>
</protein>
<dbReference type="Pfam" id="PF01546">
    <property type="entry name" value="Peptidase_M20"/>
    <property type="match status" value="1"/>
</dbReference>
<sequence>MEDAMFMQSADQMLSTLIDLVSIDSVSLSAGEKYFPLRTEQVLRGIPYFQENSELIKNHPTSDGRSILTALYKHENAVKTVVMISHFDVVDIEDYGELKHLAFNPIELTNALHHRTEGLPDDARDDLQSGDWLFGRGMMDMKCGLVQHMSLLEKASFENWEINLLLVTVPDEEVNSVGMREIIPKLVEMADEHQLTYTLYLNSEPMFSQVPQDEQRYFYTGTIGKIMPGALCFGKESHVGEPFSGMNACWMSSVLTQEVEWNEGLCETVNGVMSPPPTLLLQRDMKKEYSTQIPHRSVSLFNLLLMKRNAADVMEEMKEVASKAAHKMESFIEEKYKLNNLDRSQLSNIQVLFYEELRNYAIEKTSDEYIDKMEQAIANETDGDIREQTIQIVDQMAMLCQELGPMIVLFYAPPYYPAVDSGPESMIQEISASLIEFACDRCGEELKATDYFNGISDLSYAGLHADLSEMDKYNVNLPGGEKLYSIPFKQMAKITAPVINVGPLGKDAHQKTERLHVPFAFEKLPKILEHLIKIHEKQADRF</sequence>
<dbReference type="PANTHER" id="PTHR43808">
    <property type="entry name" value="ACETYLORNITHINE DEACETYLASE"/>
    <property type="match status" value="1"/>
</dbReference>
<organism evidence="1 2">
    <name type="scientific">Cytobacillus purgationiresistens</name>
    <dbReference type="NCBI Taxonomy" id="863449"/>
    <lineage>
        <taxon>Bacteria</taxon>
        <taxon>Bacillati</taxon>
        <taxon>Bacillota</taxon>
        <taxon>Bacilli</taxon>
        <taxon>Bacillales</taxon>
        <taxon>Bacillaceae</taxon>
        <taxon>Cytobacillus</taxon>
    </lineage>
</organism>
<dbReference type="InterPro" id="IPR012166">
    <property type="entry name" value="Uncharacterised_RocB"/>
</dbReference>
<reference evidence="1 2" key="1">
    <citation type="submission" date="2023-07" db="EMBL/GenBank/DDBJ databases">
        <title>Genomic Encyclopedia of Type Strains, Phase IV (KMG-IV): sequencing the most valuable type-strain genomes for metagenomic binning, comparative biology and taxonomic classification.</title>
        <authorList>
            <person name="Goeker M."/>
        </authorList>
    </citation>
    <scope>NUCLEOTIDE SEQUENCE [LARGE SCALE GENOMIC DNA]</scope>
    <source>
        <strain evidence="1 2">DSM 23494</strain>
    </source>
</reference>
<dbReference type="SUPFAM" id="SSF53187">
    <property type="entry name" value="Zn-dependent exopeptidases"/>
    <property type="match status" value="1"/>
</dbReference>